<dbReference type="STRING" id="1354.A6P53_05010"/>
<dbReference type="RefSeq" id="WP_010737408.1">
    <property type="nucleotide sequence ID" value="NZ_AP027299.1"/>
</dbReference>
<organism evidence="1 2">
    <name type="scientific">Enterococcus hirae</name>
    <dbReference type="NCBI Taxonomy" id="1354"/>
    <lineage>
        <taxon>Bacteria</taxon>
        <taxon>Bacillati</taxon>
        <taxon>Bacillota</taxon>
        <taxon>Bacilli</taxon>
        <taxon>Lactobacillales</taxon>
        <taxon>Enterococcaceae</taxon>
        <taxon>Enterococcus</taxon>
    </lineage>
</organism>
<name>A0A1V8X8E3_ENTHR</name>
<evidence type="ECO:0000313" key="2">
    <source>
        <dbReference type="Proteomes" id="UP000352698"/>
    </source>
</evidence>
<protein>
    <submittedName>
        <fullName evidence="1">Uncharacterized protein</fullName>
    </submittedName>
</protein>
<evidence type="ECO:0000313" key="1">
    <source>
        <dbReference type="EMBL" id="VTQ63090.1"/>
    </source>
</evidence>
<gene>
    <name evidence="1" type="ORF">NCTC12204_01170</name>
</gene>
<reference evidence="1 2" key="1">
    <citation type="submission" date="2019-05" db="EMBL/GenBank/DDBJ databases">
        <authorList>
            <consortium name="Pathogen Informatics"/>
        </authorList>
    </citation>
    <scope>NUCLEOTIDE SEQUENCE [LARGE SCALE GENOMIC DNA]</scope>
    <source>
        <strain evidence="1 2">NCTC12204</strain>
    </source>
</reference>
<comment type="caution">
    <text evidence="1">The sequence shown here is derived from an EMBL/GenBank/DDBJ whole genome shotgun (WGS) entry which is preliminary data.</text>
</comment>
<dbReference type="AlphaFoldDB" id="A0A1V8X8E3"/>
<dbReference type="GeneID" id="56787786"/>
<dbReference type="Proteomes" id="UP000352698">
    <property type="component" value="Unassembled WGS sequence"/>
</dbReference>
<proteinExistence type="predicted"/>
<dbReference type="EMBL" id="CABEEP010000001">
    <property type="protein sequence ID" value="VTQ63090.1"/>
    <property type="molecule type" value="Genomic_DNA"/>
</dbReference>
<sequence>MKKLTNVLLVSSILLGGFGIGTMNASAETVKDNELGWIPGLSDPEDDSATIQGKDNAQIGVDGWIGPWDPVGPEDVSYVDITVPTKVRYANAVTDDGQPLPNILSPIYTVTNNSSARRVKIEISKFEEKSQSGVRQDLYFTPTNEAGVRLQSVAGQFLNSPTYLTELDKSSSKTLKFEGKIAEGFKENQVVRPSYEITFNFTALKDTES</sequence>
<accession>A0A1V8X8E3</accession>